<evidence type="ECO:0000313" key="3">
    <source>
        <dbReference type="Proteomes" id="UP000828390"/>
    </source>
</evidence>
<protein>
    <submittedName>
        <fullName evidence="1">Uncharacterized protein</fullName>
    </submittedName>
</protein>
<dbReference type="EMBL" id="JAIWYP010000010">
    <property type="protein sequence ID" value="KAH3754596.1"/>
    <property type="molecule type" value="Genomic_DNA"/>
</dbReference>
<gene>
    <name evidence="1" type="ORF">DPMN_189114</name>
    <name evidence="2" type="ORF">DPMN_189274</name>
</gene>
<reference evidence="1" key="1">
    <citation type="journal article" date="2019" name="bioRxiv">
        <title>The Genome of the Zebra Mussel, Dreissena polymorpha: A Resource for Invasive Species Research.</title>
        <authorList>
            <person name="McCartney M.A."/>
            <person name="Auch B."/>
            <person name="Kono T."/>
            <person name="Mallez S."/>
            <person name="Zhang Y."/>
            <person name="Obille A."/>
            <person name="Becker A."/>
            <person name="Abrahante J.E."/>
            <person name="Garbe J."/>
            <person name="Badalamenti J.P."/>
            <person name="Herman A."/>
            <person name="Mangelson H."/>
            <person name="Liachko I."/>
            <person name="Sullivan S."/>
            <person name="Sone E.D."/>
            <person name="Koren S."/>
            <person name="Silverstein K.A.T."/>
            <person name="Beckman K.B."/>
            <person name="Gohl D.M."/>
        </authorList>
    </citation>
    <scope>NUCLEOTIDE SEQUENCE</scope>
    <source>
        <strain evidence="1">Duluth1</strain>
        <tissue evidence="1">Whole animal</tissue>
    </source>
</reference>
<sequence>MYTTGRMIEKNDSPDQWAQNTDERRHKAIITKEVGVWCYSIDIKCFSFCLV</sequence>
<dbReference type="Proteomes" id="UP000828390">
    <property type="component" value="Unassembled WGS sequence"/>
</dbReference>
<dbReference type="EMBL" id="JAIWYP010000010">
    <property type="protein sequence ID" value="KAH3754440.1"/>
    <property type="molecule type" value="Genomic_DNA"/>
</dbReference>
<evidence type="ECO:0000313" key="1">
    <source>
        <dbReference type="EMBL" id="KAH3754440.1"/>
    </source>
</evidence>
<comment type="caution">
    <text evidence="1">The sequence shown here is derived from an EMBL/GenBank/DDBJ whole genome shotgun (WGS) entry which is preliminary data.</text>
</comment>
<organism evidence="1 3">
    <name type="scientific">Dreissena polymorpha</name>
    <name type="common">Zebra mussel</name>
    <name type="synonym">Mytilus polymorpha</name>
    <dbReference type="NCBI Taxonomy" id="45954"/>
    <lineage>
        <taxon>Eukaryota</taxon>
        <taxon>Metazoa</taxon>
        <taxon>Spiralia</taxon>
        <taxon>Lophotrochozoa</taxon>
        <taxon>Mollusca</taxon>
        <taxon>Bivalvia</taxon>
        <taxon>Autobranchia</taxon>
        <taxon>Heteroconchia</taxon>
        <taxon>Euheterodonta</taxon>
        <taxon>Imparidentia</taxon>
        <taxon>Neoheterodontei</taxon>
        <taxon>Myida</taxon>
        <taxon>Dreissenoidea</taxon>
        <taxon>Dreissenidae</taxon>
        <taxon>Dreissena</taxon>
    </lineage>
</organism>
<proteinExistence type="predicted"/>
<accession>A0A9D4DTQ7</accession>
<evidence type="ECO:0000313" key="2">
    <source>
        <dbReference type="EMBL" id="KAH3754596.1"/>
    </source>
</evidence>
<reference evidence="1" key="2">
    <citation type="submission" date="2020-11" db="EMBL/GenBank/DDBJ databases">
        <authorList>
            <person name="McCartney M.A."/>
            <person name="Auch B."/>
            <person name="Kono T."/>
            <person name="Mallez S."/>
            <person name="Becker A."/>
            <person name="Gohl D.M."/>
            <person name="Silverstein K.A.T."/>
            <person name="Koren S."/>
            <person name="Bechman K.B."/>
            <person name="Herman A."/>
            <person name="Abrahante J.E."/>
            <person name="Garbe J."/>
        </authorList>
    </citation>
    <scope>NUCLEOTIDE SEQUENCE</scope>
    <source>
        <strain evidence="1">Duluth1</strain>
        <tissue evidence="1">Whole animal</tissue>
    </source>
</reference>
<dbReference type="AlphaFoldDB" id="A0A9D4DTQ7"/>
<keyword evidence="3" id="KW-1185">Reference proteome</keyword>
<name>A0A9D4DTQ7_DREPO</name>